<feature type="transmembrane region" description="Helical" evidence="7">
    <location>
        <begin position="176"/>
        <end position="197"/>
    </location>
</feature>
<dbReference type="PROSITE" id="PS50928">
    <property type="entry name" value="ABC_TM1"/>
    <property type="match status" value="1"/>
</dbReference>
<dbReference type="AlphaFoldDB" id="Q1K2K0"/>
<dbReference type="InterPro" id="IPR035906">
    <property type="entry name" value="MetI-like_sf"/>
</dbReference>
<dbReference type="InterPro" id="IPR000515">
    <property type="entry name" value="MetI-like"/>
</dbReference>
<comment type="similarity">
    <text evidence="7">Belongs to the binding-protein-dependent transport system permease family.</text>
</comment>
<feature type="transmembrane region" description="Helical" evidence="7">
    <location>
        <begin position="77"/>
        <end position="96"/>
    </location>
</feature>
<feature type="transmembrane region" description="Helical" evidence="7">
    <location>
        <begin position="108"/>
        <end position="130"/>
    </location>
</feature>
<evidence type="ECO:0000256" key="3">
    <source>
        <dbReference type="ARBA" id="ARBA00022475"/>
    </source>
</evidence>
<feature type="transmembrane region" description="Helical" evidence="7">
    <location>
        <begin position="136"/>
        <end position="155"/>
    </location>
</feature>
<dbReference type="GO" id="GO:0055085">
    <property type="term" value="P:transmembrane transport"/>
    <property type="evidence" value="ECO:0007669"/>
    <property type="project" value="InterPro"/>
</dbReference>
<dbReference type="EMBL" id="AAEW02000003">
    <property type="protein sequence ID" value="EAT16881.1"/>
    <property type="molecule type" value="Genomic_DNA"/>
</dbReference>
<evidence type="ECO:0000256" key="5">
    <source>
        <dbReference type="ARBA" id="ARBA00022989"/>
    </source>
</evidence>
<reference evidence="9" key="2">
    <citation type="submission" date="2006-05" db="EMBL/GenBank/DDBJ databases">
        <title>Sequencing of the draft genome and assembly of Desulfuromonas acetoxidans DSM 684.</title>
        <authorList>
            <consortium name="US DOE Joint Genome Institute (JGI-PGF)"/>
            <person name="Copeland A."/>
            <person name="Lucas S."/>
            <person name="Lapidus A."/>
            <person name="Barry K."/>
            <person name="Detter J.C."/>
            <person name="Glavina del Rio T."/>
            <person name="Hammon N."/>
            <person name="Israni S."/>
            <person name="Dalin E."/>
            <person name="Tice H."/>
            <person name="Bruce D."/>
            <person name="Pitluck S."/>
            <person name="Richardson P."/>
        </authorList>
    </citation>
    <scope>NUCLEOTIDE SEQUENCE [LARGE SCALE GENOMIC DNA]</scope>
    <source>
        <strain evidence="9">DSM 684</strain>
    </source>
</reference>
<evidence type="ECO:0000256" key="1">
    <source>
        <dbReference type="ARBA" id="ARBA00004651"/>
    </source>
</evidence>
<dbReference type="PANTHER" id="PTHR30151">
    <property type="entry name" value="ALKANE SULFONATE ABC TRANSPORTER-RELATED, MEMBRANE SUBUNIT"/>
    <property type="match status" value="1"/>
</dbReference>
<keyword evidence="2 7" id="KW-0813">Transport</keyword>
<proteinExistence type="inferred from homology"/>
<feature type="transmembrane region" description="Helical" evidence="7">
    <location>
        <begin position="234"/>
        <end position="255"/>
    </location>
</feature>
<comment type="subcellular location">
    <subcellularLocation>
        <location evidence="1 7">Cell membrane</location>
        <topology evidence="1 7">Multi-pass membrane protein</topology>
    </subcellularLocation>
</comment>
<sequence>MGSNGKKRASGNLLYGVAALLLIVLGWQCIAWSVSWWRGVSFPTPFETGWKLVKMLAGEPLLGYSIYLHTLSSMGRWLGGFSIAVFSGALIGMAAGRWRTFERLTMPSVQVLQLIPGLAWIPVAILLFGIGDGATLFMIAVTAFAPIAINVAGGVKRVDEMYIRAARMLGLNNRMLFRSVLLPGALPHILSGLRVGLGSSWRVLVAAEMVVGRGTGLGYAIIQSRWTLDFAKAFVCIAIICGIGLIMERVIFIPLEKRTLELWGLKREV</sequence>
<gene>
    <name evidence="9" type="ORF">Dace_2133</name>
</gene>
<evidence type="ECO:0000256" key="4">
    <source>
        <dbReference type="ARBA" id="ARBA00022692"/>
    </source>
</evidence>
<keyword evidence="6 7" id="KW-0472">Membrane</keyword>
<dbReference type="Gene3D" id="1.10.3720.10">
    <property type="entry name" value="MetI-like"/>
    <property type="match status" value="1"/>
</dbReference>
<dbReference type="CDD" id="cd06261">
    <property type="entry name" value="TM_PBP2"/>
    <property type="match status" value="1"/>
</dbReference>
<keyword evidence="4 7" id="KW-0812">Transmembrane</keyword>
<reference evidence="9" key="1">
    <citation type="submission" date="2006-05" db="EMBL/GenBank/DDBJ databases">
        <title>Annotation of the draft genome assembly of Desulfuromonas acetoxidans DSM 684.</title>
        <authorList>
            <consortium name="US DOE Joint Genome Institute (JGI-ORNL)"/>
            <person name="Larimer F."/>
            <person name="Land M."/>
            <person name="Hauser L."/>
        </authorList>
    </citation>
    <scope>NUCLEOTIDE SEQUENCE [LARGE SCALE GENOMIC DNA]</scope>
    <source>
        <strain evidence="9">DSM 684</strain>
    </source>
</reference>
<feature type="domain" description="ABC transmembrane type-1" evidence="8">
    <location>
        <begin position="70"/>
        <end position="251"/>
    </location>
</feature>
<protein>
    <submittedName>
        <fullName evidence="9">Binding-protein-dependent transport systems inner membrane component</fullName>
    </submittedName>
</protein>
<evidence type="ECO:0000256" key="2">
    <source>
        <dbReference type="ARBA" id="ARBA00022448"/>
    </source>
</evidence>
<dbReference type="Pfam" id="PF00528">
    <property type="entry name" value="BPD_transp_1"/>
    <property type="match status" value="1"/>
</dbReference>
<name>Q1K2K0_DESA6</name>
<keyword evidence="5 7" id="KW-1133">Transmembrane helix</keyword>
<evidence type="ECO:0000259" key="8">
    <source>
        <dbReference type="PROSITE" id="PS50928"/>
    </source>
</evidence>
<dbReference type="SUPFAM" id="SSF161098">
    <property type="entry name" value="MetI-like"/>
    <property type="match status" value="1"/>
</dbReference>
<accession>Q1K2K0</accession>
<evidence type="ECO:0000256" key="7">
    <source>
        <dbReference type="RuleBase" id="RU363032"/>
    </source>
</evidence>
<evidence type="ECO:0000313" key="9">
    <source>
        <dbReference type="EMBL" id="EAT16881.1"/>
    </source>
</evidence>
<comment type="caution">
    <text evidence="9">The sequence shown here is derived from an EMBL/GenBank/DDBJ whole genome shotgun (WGS) entry which is preliminary data.</text>
</comment>
<evidence type="ECO:0000256" key="6">
    <source>
        <dbReference type="ARBA" id="ARBA00023136"/>
    </source>
</evidence>
<dbReference type="GO" id="GO:0005886">
    <property type="term" value="C:plasma membrane"/>
    <property type="evidence" value="ECO:0007669"/>
    <property type="project" value="UniProtKB-SubCell"/>
</dbReference>
<feature type="transmembrane region" description="Helical" evidence="7">
    <location>
        <begin position="12"/>
        <end position="34"/>
    </location>
</feature>
<evidence type="ECO:0000313" key="10">
    <source>
        <dbReference type="Proteomes" id="UP000005695"/>
    </source>
</evidence>
<dbReference type="PANTHER" id="PTHR30151:SF0">
    <property type="entry name" value="ABC TRANSPORTER PERMEASE PROTEIN MJ0413-RELATED"/>
    <property type="match status" value="1"/>
</dbReference>
<feature type="transmembrane region" description="Helical" evidence="7">
    <location>
        <begin position="203"/>
        <end position="222"/>
    </location>
</feature>
<organism evidence="9 10">
    <name type="scientific">Desulfuromonas acetoxidans (strain DSM 684 / 11070)</name>
    <dbReference type="NCBI Taxonomy" id="281689"/>
    <lineage>
        <taxon>Bacteria</taxon>
        <taxon>Pseudomonadati</taxon>
        <taxon>Thermodesulfobacteriota</taxon>
        <taxon>Desulfuromonadia</taxon>
        <taxon>Desulfuromonadales</taxon>
        <taxon>Desulfuromonadaceae</taxon>
        <taxon>Desulfuromonas</taxon>
    </lineage>
</organism>
<dbReference type="Proteomes" id="UP000005695">
    <property type="component" value="Unassembled WGS sequence"/>
</dbReference>
<keyword evidence="10" id="KW-1185">Reference proteome</keyword>
<keyword evidence="3" id="KW-1003">Cell membrane</keyword>